<evidence type="ECO:0000313" key="2">
    <source>
        <dbReference type="Proteomes" id="UP000095495"/>
    </source>
</evidence>
<dbReference type="RefSeq" id="WP_055262544.1">
    <property type="nucleotide sequence ID" value="NZ_CYXV01000006.1"/>
</dbReference>
<gene>
    <name evidence="1" type="ORF">ERS852420_01754</name>
</gene>
<sequence>MRYEELGSEQKMHVNGVISKFMDNYIRNNLIWTPVQMYAAFYKEIDAQHRSGWYGCKQMVNGEWIFPYYEGNSWLTTSEAKDYIMQKFATKYVKNNKLARKDSPLVERARFGLKWDEQLFYDINWGLKNGYDFEKTDIVENNDMIPWSILHVEYELMTKYGKNIATVLSELSKSPIEKIFYEKWFSLYYVDKRNPALIPEFCGTRRMFYCYRDIHGRYSFESSENCVAVNVRYDFAVINYSKQKMLFIELDGHDYHKTKDQRINDSIKRTIATNEGWQMNVVTGTQIYQNVQAVFDSMKDYFCYE</sequence>
<name>A0A173SZT0_9FIRM</name>
<organism evidence="1 2">
    <name type="scientific">Roseburia faecis</name>
    <dbReference type="NCBI Taxonomy" id="301302"/>
    <lineage>
        <taxon>Bacteria</taxon>
        <taxon>Bacillati</taxon>
        <taxon>Bacillota</taxon>
        <taxon>Clostridia</taxon>
        <taxon>Lachnospirales</taxon>
        <taxon>Lachnospiraceae</taxon>
        <taxon>Roseburia</taxon>
    </lineage>
</organism>
<evidence type="ECO:0008006" key="3">
    <source>
        <dbReference type="Google" id="ProtNLM"/>
    </source>
</evidence>
<reference evidence="1 2" key="1">
    <citation type="submission" date="2015-09" db="EMBL/GenBank/DDBJ databases">
        <authorList>
            <consortium name="Pathogen Informatics"/>
        </authorList>
    </citation>
    <scope>NUCLEOTIDE SEQUENCE [LARGE SCALE GENOMIC DNA]</scope>
    <source>
        <strain evidence="1 2">2789STDY5608863</strain>
    </source>
</reference>
<evidence type="ECO:0000313" key="1">
    <source>
        <dbReference type="EMBL" id="CUM95247.1"/>
    </source>
</evidence>
<dbReference type="Gene3D" id="3.40.960.10">
    <property type="entry name" value="VSR Endonuclease"/>
    <property type="match status" value="1"/>
</dbReference>
<dbReference type="EMBL" id="CYXV01000006">
    <property type="protein sequence ID" value="CUM95247.1"/>
    <property type="molecule type" value="Genomic_DNA"/>
</dbReference>
<dbReference type="AlphaFoldDB" id="A0A173SZT0"/>
<protein>
    <recommendedName>
        <fullName evidence="3">DUF559 domain-containing protein</fullName>
    </recommendedName>
</protein>
<dbReference type="Proteomes" id="UP000095495">
    <property type="component" value="Unassembled WGS sequence"/>
</dbReference>
<accession>A0A173SZT0</accession>
<proteinExistence type="predicted"/>